<evidence type="ECO:0000259" key="8">
    <source>
        <dbReference type="Pfam" id="PF20236"/>
    </source>
</evidence>
<dbReference type="InterPro" id="IPR001563">
    <property type="entry name" value="Peptidase_S10"/>
</dbReference>
<proteinExistence type="inferred from homology"/>
<dbReference type="PANTHER" id="PTHR11802">
    <property type="entry name" value="SERINE PROTEASE FAMILY S10 SERINE CARBOXYPEPTIDASE"/>
    <property type="match status" value="1"/>
</dbReference>
<accession>A0A2G8S5M7</accession>
<evidence type="ECO:0000256" key="7">
    <source>
        <dbReference type="SAM" id="MobiDB-lite"/>
    </source>
</evidence>
<keyword evidence="5" id="KW-0325">Glycoprotein</keyword>
<evidence type="ECO:0000256" key="3">
    <source>
        <dbReference type="ARBA" id="ARBA00022670"/>
    </source>
</evidence>
<gene>
    <name evidence="9" type="ORF">GSI_09128</name>
</gene>
<feature type="domain" description="DUF6593" evidence="8">
    <location>
        <begin position="576"/>
        <end position="740"/>
    </location>
</feature>
<dbReference type="Pfam" id="PF00450">
    <property type="entry name" value="Peptidase_S10"/>
    <property type="match status" value="2"/>
</dbReference>
<dbReference type="OrthoDB" id="443318at2759"/>
<evidence type="ECO:0000256" key="1">
    <source>
        <dbReference type="ARBA" id="ARBA00009431"/>
    </source>
</evidence>
<feature type="region of interest" description="Disordered" evidence="7">
    <location>
        <begin position="744"/>
        <end position="763"/>
    </location>
</feature>
<dbReference type="GO" id="GO:0004185">
    <property type="term" value="F:serine-type carboxypeptidase activity"/>
    <property type="evidence" value="ECO:0007669"/>
    <property type="project" value="UniProtKB-UniRule"/>
</dbReference>
<dbReference type="Pfam" id="PF20236">
    <property type="entry name" value="DUF6593"/>
    <property type="match status" value="1"/>
</dbReference>
<comment type="similarity">
    <text evidence="1 6">Belongs to the peptidase S10 family.</text>
</comment>
<comment type="caution">
    <text evidence="9">The sequence shown here is derived from an EMBL/GenBank/DDBJ whole genome shotgun (WGS) entry which is preliminary data.</text>
</comment>
<dbReference type="PROSITE" id="PS00131">
    <property type="entry name" value="CARBOXYPEPT_SER_SER"/>
    <property type="match status" value="1"/>
</dbReference>
<keyword evidence="3 6" id="KW-0645">Protease</keyword>
<keyword evidence="4 6" id="KW-0378">Hydrolase</keyword>
<evidence type="ECO:0000313" key="10">
    <source>
        <dbReference type="Proteomes" id="UP000230002"/>
    </source>
</evidence>
<evidence type="ECO:0000313" key="9">
    <source>
        <dbReference type="EMBL" id="PIL29080.1"/>
    </source>
</evidence>
<dbReference type="AlphaFoldDB" id="A0A2G8S5M7"/>
<evidence type="ECO:0000256" key="2">
    <source>
        <dbReference type="ARBA" id="ARBA00022645"/>
    </source>
</evidence>
<dbReference type="STRING" id="1077348.A0A2G8S5M7"/>
<dbReference type="InterPro" id="IPR018202">
    <property type="entry name" value="Ser_caboxypep_ser_AS"/>
</dbReference>
<keyword evidence="10" id="KW-1185">Reference proteome</keyword>
<feature type="compositionally biased region" description="Basic residues" evidence="7">
    <location>
        <begin position="217"/>
        <end position="226"/>
    </location>
</feature>
<keyword evidence="2 6" id="KW-0121">Carboxypeptidase</keyword>
<dbReference type="PRINTS" id="PR00724">
    <property type="entry name" value="CRBOXYPTASEC"/>
</dbReference>
<dbReference type="PANTHER" id="PTHR11802:SF479">
    <property type="entry name" value="CARBOXYPEPTIDASE"/>
    <property type="match status" value="1"/>
</dbReference>
<evidence type="ECO:0000256" key="5">
    <source>
        <dbReference type="ARBA" id="ARBA00023180"/>
    </source>
</evidence>
<name>A0A2G8S5M7_9APHY</name>
<dbReference type="EMBL" id="AYKW01000023">
    <property type="protein sequence ID" value="PIL29080.1"/>
    <property type="molecule type" value="Genomic_DNA"/>
</dbReference>
<dbReference type="GO" id="GO:0006508">
    <property type="term" value="P:proteolysis"/>
    <property type="evidence" value="ECO:0007669"/>
    <property type="project" value="UniProtKB-KW"/>
</dbReference>
<dbReference type="EC" id="3.4.16.-" evidence="6"/>
<organism evidence="9 10">
    <name type="scientific">Ganoderma sinense ZZ0214-1</name>
    <dbReference type="NCBI Taxonomy" id="1077348"/>
    <lineage>
        <taxon>Eukaryota</taxon>
        <taxon>Fungi</taxon>
        <taxon>Dikarya</taxon>
        <taxon>Basidiomycota</taxon>
        <taxon>Agaricomycotina</taxon>
        <taxon>Agaricomycetes</taxon>
        <taxon>Polyporales</taxon>
        <taxon>Polyporaceae</taxon>
        <taxon>Ganoderma</taxon>
    </lineage>
</organism>
<dbReference type="SUPFAM" id="SSF53474">
    <property type="entry name" value="alpha/beta-Hydrolases"/>
    <property type="match status" value="1"/>
</dbReference>
<protein>
    <recommendedName>
        <fullName evidence="6">Carboxypeptidase</fullName>
        <ecNumber evidence="6">3.4.16.-</ecNumber>
    </recommendedName>
</protein>
<feature type="region of interest" description="Disordered" evidence="7">
    <location>
        <begin position="209"/>
        <end position="230"/>
    </location>
</feature>
<dbReference type="InterPro" id="IPR029058">
    <property type="entry name" value="AB_hydrolase_fold"/>
</dbReference>
<evidence type="ECO:0000256" key="4">
    <source>
        <dbReference type="ARBA" id="ARBA00022801"/>
    </source>
</evidence>
<dbReference type="Gene3D" id="3.40.50.1820">
    <property type="entry name" value="alpha/beta hydrolase"/>
    <property type="match status" value="1"/>
</dbReference>
<dbReference type="Proteomes" id="UP000230002">
    <property type="component" value="Unassembled WGS sequence"/>
</dbReference>
<dbReference type="InterPro" id="IPR046528">
    <property type="entry name" value="DUF6593"/>
</dbReference>
<reference evidence="9 10" key="1">
    <citation type="journal article" date="2015" name="Sci. Rep.">
        <title>Chromosome-level genome map provides insights into diverse defense mechanisms in the medicinal fungus Ganoderma sinense.</title>
        <authorList>
            <person name="Zhu Y."/>
            <person name="Xu J."/>
            <person name="Sun C."/>
            <person name="Zhou S."/>
            <person name="Xu H."/>
            <person name="Nelson D.R."/>
            <person name="Qian J."/>
            <person name="Song J."/>
            <person name="Luo H."/>
            <person name="Xiang L."/>
            <person name="Li Y."/>
            <person name="Xu Z."/>
            <person name="Ji A."/>
            <person name="Wang L."/>
            <person name="Lu S."/>
            <person name="Hayward A."/>
            <person name="Sun W."/>
            <person name="Li X."/>
            <person name="Schwartz D.C."/>
            <person name="Wang Y."/>
            <person name="Chen S."/>
        </authorList>
    </citation>
    <scope>NUCLEOTIDE SEQUENCE [LARGE SCALE GENOMIC DNA]</scope>
    <source>
        <strain evidence="9 10">ZZ0214-1</strain>
    </source>
</reference>
<evidence type="ECO:0000256" key="6">
    <source>
        <dbReference type="RuleBase" id="RU361156"/>
    </source>
</evidence>
<sequence length="763" mass="83821">MLGLSQENGPVLVTSNRSWVANPFSWNILADVIWIDQPVLASRLPMRKDTVGVTCPSYLFSHIPFSLTVADEDEMGGDFAGFLTNLVSVFPSLATRPLYLMGESYGGTFISYIVKHLFGLSSPPVNLRKVVVGNGMLGSVTTVRELPVINVLETYPAIIGYDKDVFNYFRAQHHLCGFDLNLTYPQTGGTFPTLETTPGYRIALRDARRSKSDLSSHRHHRRRSPLKKLPSSRGFRALVDRSNDDSHREAKRSQWKRDLTELTDSGTLNPWYGCDIFDEMWDYAYNFTYPWKDNRVDFYDIPDATNPEPPQDATPFFNDDVVRAALHAPTSKDWTSRFQYPFGSVYDRTVGNQRGDPSVEPMAFLTPLFANASARGVPFVFYSGNDDSDIPHRGTEVIIQNMTFGGIQGFTEKPSTPWFDDEGAFAGIVHQERNLTYVLFEGAGHMVPQWRPAQALVFLREFVLGSNQNGTVLGDGTIHGAENATLAKEYLAGGNAIFYGSAATDGTYVVPSATVAAWDQFIATATQVAASITSLTAPSNTGTPSSGKNGAAANGLSDLVVVLAAMFGIAAFVSAHPLNSTVVDLNGGGHLYDISTEYDFKSSTTRCRTTMHNLDGDVVGLWERAYQRDKDRITYPYHNKMHMLADWLPKKSVLSRTRILVASDGSQYHWKQVTTWGSTTLRLVKPETQETVAQVRSARAGSGFLLGKPRRMSLDAKPGTALSLDVILLSFIILEQARREQGAGSYSDAWGGASRAAGGPGAG</sequence>